<dbReference type="EMBL" id="BMAW01045577">
    <property type="protein sequence ID" value="GFS50747.1"/>
    <property type="molecule type" value="Genomic_DNA"/>
</dbReference>
<comment type="caution">
    <text evidence="1">The sequence shown here is derived from an EMBL/GenBank/DDBJ whole genome shotgun (WGS) entry which is preliminary data.</text>
</comment>
<dbReference type="AlphaFoldDB" id="A0A8X6K087"/>
<sequence length="100" mass="11807">MNNICKKEKADQNHRVLEHPRLSPSLLPPLTVYLRYGVEEKPIRYLNDQPMRCSLLWQRDPVNRSRGDDLPIILSDAEWDEEEEKVIINEVVFLVESCDF</sequence>
<name>A0A8X6K087_NEPPI</name>
<evidence type="ECO:0000313" key="1">
    <source>
        <dbReference type="EMBL" id="GFS50747.1"/>
    </source>
</evidence>
<dbReference type="OrthoDB" id="10355681at2759"/>
<organism evidence="1 2">
    <name type="scientific">Nephila pilipes</name>
    <name type="common">Giant wood spider</name>
    <name type="synonym">Nephila maculata</name>
    <dbReference type="NCBI Taxonomy" id="299642"/>
    <lineage>
        <taxon>Eukaryota</taxon>
        <taxon>Metazoa</taxon>
        <taxon>Ecdysozoa</taxon>
        <taxon>Arthropoda</taxon>
        <taxon>Chelicerata</taxon>
        <taxon>Arachnida</taxon>
        <taxon>Araneae</taxon>
        <taxon>Araneomorphae</taxon>
        <taxon>Entelegynae</taxon>
        <taxon>Araneoidea</taxon>
        <taxon>Nephilidae</taxon>
        <taxon>Nephila</taxon>
    </lineage>
</organism>
<dbReference type="Proteomes" id="UP000887013">
    <property type="component" value="Unassembled WGS sequence"/>
</dbReference>
<protein>
    <submittedName>
        <fullName evidence="1">Uncharacterized protein</fullName>
    </submittedName>
</protein>
<keyword evidence="2" id="KW-1185">Reference proteome</keyword>
<reference evidence="1" key="1">
    <citation type="submission" date="2020-08" db="EMBL/GenBank/DDBJ databases">
        <title>Multicomponent nature underlies the extraordinary mechanical properties of spider dragline silk.</title>
        <authorList>
            <person name="Kono N."/>
            <person name="Nakamura H."/>
            <person name="Mori M."/>
            <person name="Yoshida Y."/>
            <person name="Ohtoshi R."/>
            <person name="Malay A.D."/>
            <person name="Moran D.A.P."/>
            <person name="Tomita M."/>
            <person name="Numata K."/>
            <person name="Arakawa K."/>
        </authorList>
    </citation>
    <scope>NUCLEOTIDE SEQUENCE</scope>
</reference>
<evidence type="ECO:0000313" key="2">
    <source>
        <dbReference type="Proteomes" id="UP000887013"/>
    </source>
</evidence>
<proteinExistence type="predicted"/>
<accession>A0A8X6K087</accession>
<gene>
    <name evidence="1" type="ORF">NPIL_169701</name>
</gene>